<reference evidence="2 4" key="1">
    <citation type="submission" date="2023-05" db="EMBL/GenBank/DDBJ databases">
        <title>Metabolic capabilities are highly conserved among human nasal-associated Corynebacterium species in pangenomic analyses.</title>
        <authorList>
            <person name="Tran T.H."/>
            <person name="Roberts A.Q."/>
            <person name="Escapa I.F."/>
            <person name="Gao W."/>
            <person name="Conlan S."/>
            <person name="Kong H."/>
            <person name="Segre J.A."/>
            <person name="Kelly M.S."/>
            <person name="Lemon K.P."/>
        </authorList>
    </citation>
    <scope>NUCLEOTIDE SEQUENCE</scope>
    <source>
        <strain evidence="2">KPL2654</strain>
        <strain evidence="1 4">KPL2811</strain>
    </source>
</reference>
<evidence type="ECO:0000313" key="3">
    <source>
        <dbReference type="Proteomes" id="UP001226160"/>
    </source>
</evidence>
<dbReference type="EMBL" id="JASNVP010000016">
    <property type="protein sequence ID" value="MDK4327086.1"/>
    <property type="molecule type" value="Genomic_DNA"/>
</dbReference>
<evidence type="ECO:0000313" key="2">
    <source>
        <dbReference type="EMBL" id="MDK4327086.1"/>
    </source>
</evidence>
<keyword evidence="4" id="KW-1185">Reference proteome</keyword>
<name>A0AAP4FBN0_9CORY</name>
<accession>A0AAP4FBN0</accession>
<dbReference type="GeneID" id="77083172"/>
<dbReference type="EMBL" id="JASNVK010000028">
    <property type="protein sequence ID" value="MDK4301688.1"/>
    <property type="molecule type" value="Genomic_DNA"/>
</dbReference>
<proteinExistence type="predicted"/>
<organism evidence="2 3">
    <name type="scientific">Corynebacterium propinquum</name>
    <dbReference type="NCBI Taxonomy" id="43769"/>
    <lineage>
        <taxon>Bacteria</taxon>
        <taxon>Bacillati</taxon>
        <taxon>Actinomycetota</taxon>
        <taxon>Actinomycetes</taxon>
        <taxon>Mycobacteriales</taxon>
        <taxon>Corynebacteriaceae</taxon>
        <taxon>Corynebacterium</taxon>
    </lineage>
</organism>
<dbReference type="Proteomes" id="UP001243856">
    <property type="component" value="Unassembled WGS sequence"/>
</dbReference>
<sequence length="43" mass="4782">MDLNAFLEPITNFFASELGATISRVLHGIFQFLYPANSEAAHK</sequence>
<gene>
    <name evidence="1" type="ORF">QPX45_10690</name>
    <name evidence="2" type="ORF">QPX54_11310</name>
</gene>
<protein>
    <submittedName>
        <fullName evidence="2">Uncharacterized protein</fullName>
    </submittedName>
</protein>
<evidence type="ECO:0000313" key="4">
    <source>
        <dbReference type="Proteomes" id="UP001243856"/>
    </source>
</evidence>
<dbReference type="RefSeq" id="WP_260850111.1">
    <property type="nucleotide sequence ID" value="NZ_CABIYR010000013.1"/>
</dbReference>
<comment type="caution">
    <text evidence="2">The sequence shown here is derived from an EMBL/GenBank/DDBJ whole genome shotgun (WGS) entry which is preliminary data.</text>
</comment>
<dbReference type="Proteomes" id="UP001226160">
    <property type="component" value="Unassembled WGS sequence"/>
</dbReference>
<dbReference type="AlphaFoldDB" id="A0AAP4FBN0"/>
<evidence type="ECO:0000313" key="1">
    <source>
        <dbReference type="EMBL" id="MDK4301688.1"/>
    </source>
</evidence>